<keyword evidence="2" id="KW-1185">Reference proteome</keyword>
<dbReference type="EMBL" id="BSXS01008588">
    <property type="protein sequence ID" value="GME93019.1"/>
    <property type="molecule type" value="Genomic_DNA"/>
</dbReference>
<gene>
    <name evidence="1" type="ORF">Amon02_000922200</name>
</gene>
<dbReference type="Proteomes" id="UP001165064">
    <property type="component" value="Unassembled WGS sequence"/>
</dbReference>
<sequence length="418" mass="47775">MAGYDQLDAKSVTSGISNGTYLSRIIMSSNSNSLVDNNNEDDGLDPELPLLEEKRRLFWDIYSADKWMSAVADLPPMITMASNYQILTKLPSTSSLLEIDHELLTLDMPPTFKVNDGLFLEVALKRIEGNCVLLDMKSASSRVIVLTVAEGVMNWSRTYLDVADLNADGVLYKIDNDVRKIVAKLEGLIGNLFFLELDKEPTMKIVVSSCIAGLYHRLLEKFSGFFKQKLEQQIQIVYQTEYTNIECDPSLFAIPDVSDDYIQFFKKILFKSCESCMNQMDWFATNKTGKSLLVDPPMDFLFKQCVKSLLHTSACFRRFKNVLHLTPEVSDEMQRSLDQHIDTVCDVVFNPKNEVNLINPLSTVRDEDQLPIDDANNRNIPYSSDWKREKVIRFQLSLKNWMNTLADKPEEISFFNML</sequence>
<proteinExistence type="predicted"/>
<comment type="caution">
    <text evidence="1">The sequence shown here is derived from an EMBL/GenBank/DDBJ whole genome shotgun (WGS) entry which is preliminary data.</text>
</comment>
<evidence type="ECO:0000313" key="1">
    <source>
        <dbReference type="EMBL" id="GME93019.1"/>
    </source>
</evidence>
<reference evidence="1" key="1">
    <citation type="submission" date="2023-04" db="EMBL/GenBank/DDBJ databases">
        <title>Ambrosiozyma monospora NBRC 10751.</title>
        <authorList>
            <person name="Ichikawa N."/>
            <person name="Sato H."/>
            <person name="Tonouchi N."/>
        </authorList>
    </citation>
    <scope>NUCLEOTIDE SEQUENCE</scope>
    <source>
        <strain evidence="1">NBRC 10751</strain>
    </source>
</reference>
<name>A0ACB5TR61_AMBMO</name>
<accession>A0ACB5TR61</accession>
<protein>
    <submittedName>
        <fullName evidence="1">Unnamed protein product</fullName>
    </submittedName>
</protein>
<evidence type="ECO:0000313" key="2">
    <source>
        <dbReference type="Proteomes" id="UP001165064"/>
    </source>
</evidence>
<organism evidence="1 2">
    <name type="scientific">Ambrosiozyma monospora</name>
    <name type="common">Yeast</name>
    <name type="synonym">Endomycopsis monosporus</name>
    <dbReference type="NCBI Taxonomy" id="43982"/>
    <lineage>
        <taxon>Eukaryota</taxon>
        <taxon>Fungi</taxon>
        <taxon>Dikarya</taxon>
        <taxon>Ascomycota</taxon>
        <taxon>Saccharomycotina</taxon>
        <taxon>Pichiomycetes</taxon>
        <taxon>Pichiales</taxon>
        <taxon>Pichiaceae</taxon>
        <taxon>Ambrosiozyma</taxon>
    </lineage>
</organism>